<evidence type="ECO:0000313" key="2">
    <source>
        <dbReference type="Proteomes" id="UP001597260"/>
    </source>
</evidence>
<accession>A0ABW3YG83</accession>
<reference evidence="2" key="1">
    <citation type="journal article" date="2019" name="Int. J. Syst. Evol. Microbiol.">
        <title>The Global Catalogue of Microorganisms (GCM) 10K type strain sequencing project: providing services to taxonomists for standard genome sequencing and annotation.</title>
        <authorList>
            <consortium name="The Broad Institute Genomics Platform"/>
            <consortium name="The Broad Institute Genome Sequencing Center for Infectious Disease"/>
            <person name="Wu L."/>
            <person name="Ma J."/>
        </authorList>
    </citation>
    <scope>NUCLEOTIDE SEQUENCE [LARGE SCALE GENOMIC DNA]</scope>
    <source>
        <strain evidence="2">JCM 31037</strain>
    </source>
</reference>
<proteinExistence type="predicted"/>
<sequence>MALLGDLARQGELHPLIVDVKQLPSAPGALRSFAITDQMRWGSLKFKIVYRADVLAESASELHMVARQPPRVSVDNRTVVADQGDGTIHIRVTITLTAPSLLFGYAFRQAEAAHRRLGEQIRLVLEA</sequence>
<dbReference type="RefSeq" id="WP_377572741.1">
    <property type="nucleotide sequence ID" value="NZ_JBHTMP010000033.1"/>
</dbReference>
<organism evidence="1 2">
    <name type="scientific">Micromonospora sonneratiae</name>
    <dbReference type="NCBI Taxonomy" id="1184706"/>
    <lineage>
        <taxon>Bacteria</taxon>
        <taxon>Bacillati</taxon>
        <taxon>Actinomycetota</taxon>
        <taxon>Actinomycetes</taxon>
        <taxon>Micromonosporales</taxon>
        <taxon>Micromonosporaceae</taxon>
        <taxon>Micromonospora</taxon>
    </lineage>
</organism>
<gene>
    <name evidence="1" type="ORF">ACFQ4H_20645</name>
</gene>
<dbReference type="Proteomes" id="UP001597260">
    <property type="component" value="Unassembled WGS sequence"/>
</dbReference>
<evidence type="ECO:0000313" key="1">
    <source>
        <dbReference type="EMBL" id="MFD1323502.1"/>
    </source>
</evidence>
<protein>
    <submittedName>
        <fullName evidence="1">SRPBCC family protein</fullName>
    </submittedName>
</protein>
<keyword evidence="2" id="KW-1185">Reference proteome</keyword>
<comment type="caution">
    <text evidence="1">The sequence shown here is derived from an EMBL/GenBank/DDBJ whole genome shotgun (WGS) entry which is preliminary data.</text>
</comment>
<dbReference type="EMBL" id="JBHTMP010000033">
    <property type="protein sequence ID" value="MFD1323502.1"/>
    <property type="molecule type" value="Genomic_DNA"/>
</dbReference>
<name>A0ABW3YG83_9ACTN</name>